<feature type="region of interest" description="Disordered" evidence="6">
    <location>
        <begin position="1"/>
        <end position="146"/>
    </location>
</feature>
<dbReference type="EMBL" id="JAUJYO010000019">
    <property type="protein sequence ID" value="KAK1287948.1"/>
    <property type="molecule type" value="Genomic_DNA"/>
</dbReference>
<keyword evidence="10" id="KW-1185">Reference proteome</keyword>
<dbReference type="Gene3D" id="2.60.40.790">
    <property type="match status" value="1"/>
</dbReference>
<dbReference type="SMART" id="SM00501">
    <property type="entry name" value="BRIGHT"/>
    <property type="match status" value="1"/>
</dbReference>
<reference evidence="9" key="2">
    <citation type="submission" date="2023-06" db="EMBL/GenBank/DDBJ databases">
        <authorList>
            <person name="Ma L."/>
            <person name="Liu K.-W."/>
            <person name="Li Z."/>
            <person name="Hsiao Y.-Y."/>
            <person name="Qi Y."/>
            <person name="Fu T."/>
            <person name="Tang G."/>
            <person name="Zhang D."/>
            <person name="Sun W.-H."/>
            <person name="Liu D.-K."/>
            <person name="Li Y."/>
            <person name="Chen G.-Z."/>
            <person name="Liu X.-D."/>
            <person name="Liao X.-Y."/>
            <person name="Jiang Y.-T."/>
            <person name="Yu X."/>
            <person name="Hao Y."/>
            <person name="Huang J."/>
            <person name="Zhao X.-W."/>
            <person name="Ke S."/>
            <person name="Chen Y.-Y."/>
            <person name="Wu W.-L."/>
            <person name="Hsu J.-L."/>
            <person name="Lin Y.-F."/>
            <person name="Huang M.-D."/>
            <person name="Li C.-Y."/>
            <person name="Huang L."/>
            <person name="Wang Z.-W."/>
            <person name="Zhao X."/>
            <person name="Zhong W.-Y."/>
            <person name="Peng D.-H."/>
            <person name="Ahmad S."/>
            <person name="Lan S."/>
            <person name="Zhang J.-S."/>
            <person name="Tsai W.-C."/>
            <person name="Van De Peer Y."/>
            <person name="Liu Z.-J."/>
        </authorList>
    </citation>
    <scope>NUCLEOTIDE SEQUENCE</scope>
    <source>
        <strain evidence="9">CP</strain>
        <tissue evidence="9">Leaves</tissue>
    </source>
</reference>
<dbReference type="Pfam" id="PF01388">
    <property type="entry name" value="ARID"/>
    <property type="match status" value="1"/>
</dbReference>
<dbReference type="SUPFAM" id="SSF46774">
    <property type="entry name" value="ARID-like"/>
    <property type="match status" value="1"/>
</dbReference>
<name>A0AAV9CIA1_ACOCL</name>
<keyword evidence="3" id="KW-0804">Transcription</keyword>
<keyword evidence="4" id="KW-0539">Nucleus</keyword>
<evidence type="ECO:0000313" key="9">
    <source>
        <dbReference type="EMBL" id="KAK1287948.1"/>
    </source>
</evidence>
<keyword evidence="1" id="KW-0805">Transcription regulation</keyword>
<dbReference type="FunFam" id="2.60.40.790:FF:000014">
    <property type="entry name" value="AT-rich interactive domain-containing protein 3"/>
    <property type="match status" value="1"/>
</dbReference>
<feature type="compositionally biased region" description="Acidic residues" evidence="6">
    <location>
        <begin position="64"/>
        <end position="82"/>
    </location>
</feature>
<evidence type="ECO:0000259" key="8">
    <source>
        <dbReference type="PROSITE" id="PS51011"/>
    </source>
</evidence>
<dbReference type="FunFam" id="1.10.150.60:FF:000009">
    <property type="entry name" value="AT-rich interactive domain-containing protein 3"/>
    <property type="match status" value="1"/>
</dbReference>
<evidence type="ECO:0000256" key="3">
    <source>
        <dbReference type="ARBA" id="ARBA00023163"/>
    </source>
</evidence>
<feature type="compositionally biased region" description="Basic and acidic residues" evidence="6">
    <location>
        <begin position="132"/>
        <end position="142"/>
    </location>
</feature>
<dbReference type="PANTHER" id="PTHR15348">
    <property type="entry name" value="AT-RICH INTERACTIVE DOMAIN-CONTAINING PROTEIN ARID DOMAIN- CONTAINING PROTEIN DEAD RINGER PROTEIN B-CELL REGULATOR OF IGH TRANSCRIPTION BRIGHT"/>
    <property type="match status" value="1"/>
</dbReference>
<dbReference type="InterPro" id="IPR008978">
    <property type="entry name" value="HSP20-like_chaperone"/>
</dbReference>
<dbReference type="InterPro" id="IPR036431">
    <property type="entry name" value="ARID_dom_sf"/>
</dbReference>
<dbReference type="PANTHER" id="PTHR15348:SF0">
    <property type="entry name" value="PROTEIN DEAD RINGER"/>
    <property type="match status" value="1"/>
</dbReference>
<dbReference type="GO" id="GO:0003677">
    <property type="term" value="F:DNA binding"/>
    <property type="evidence" value="ECO:0007669"/>
    <property type="project" value="UniProtKB-KW"/>
</dbReference>
<dbReference type="Gene3D" id="1.10.150.60">
    <property type="entry name" value="ARID DNA-binding domain"/>
    <property type="match status" value="1"/>
</dbReference>
<evidence type="ECO:0000256" key="2">
    <source>
        <dbReference type="ARBA" id="ARBA00023125"/>
    </source>
</evidence>
<evidence type="ECO:0000256" key="1">
    <source>
        <dbReference type="ARBA" id="ARBA00023015"/>
    </source>
</evidence>
<dbReference type="InterPro" id="IPR002068">
    <property type="entry name" value="A-crystallin/Hsp20_dom"/>
</dbReference>
<dbReference type="InterPro" id="IPR045147">
    <property type="entry name" value="ARI3A/B/C"/>
</dbReference>
<evidence type="ECO:0000256" key="6">
    <source>
        <dbReference type="SAM" id="MobiDB-lite"/>
    </source>
</evidence>
<dbReference type="GO" id="GO:0005634">
    <property type="term" value="C:nucleus"/>
    <property type="evidence" value="ECO:0007669"/>
    <property type="project" value="TreeGrafter"/>
</dbReference>
<feature type="compositionally biased region" description="Basic and acidic residues" evidence="6">
    <location>
        <begin position="112"/>
        <end position="121"/>
    </location>
</feature>
<evidence type="ECO:0000313" key="10">
    <source>
        <dbReference type="Proteomes" id="UP001180020"/>
    </source>
</evidence>
<reference evidence="9" key="1">
    <citation type="journal article" date="2023" name="Nat. Commun.">
        <title>Diploid and tetraploid genomes of Acorus and the evolution of monocots.</title>
        <authorList>
            <person name="Ma L."/>
            <person name="Liu K.W."/>
            <person name="Li Z."/>
            <person name="Hsiao Y.Y."/>
            <person name="Qi Y."/>
            <person name="Fu T."/>
            <person name="Tang G.D."/>
            <person name="Zhang D."/>
            <person name="Sun W.H."/>
            <person name="Liu D.K."/>
            <person name="Li Y."/>
            <person name="Chen G.Z."/>
            <person name="Liu X.D."/>
            <person name="Liao X.Y."/>
            <person name="Jiang Y.T."/>
            <person name="Yu X."/>
            <person name="Hao Y."/>
            <person name="Huang J."/>
            <person name="Zhao X.W."/>
            <person name="Ke S."/>
            <person name="Chen Y.Y."/>
            <person name="Wu W.L."/>
            <person name="Hsu J.L."/>
            <person name="Lin Y.F."/>
            <person name="Huang M.D."/>
            <person name="Li C.Y."/>
            <person name="Huang L."/>
            <person name="Wang Z.W."/>
            <person name="Zhao X."/>
            <person name="Zhong W.Y."/>
            <person name="Peng D.H."/>
            <person name="Ahmad S."/>
            <person name="Lan S."/>
            <person name="Zhang J.S."/>
            <person name="Tsai W.C."/>
            <person name="Van de Peer Y."/>
            <person name="Liu Z.J."/>
        </authorList>
    </citation>
    <scope>NUCLEOTIDE SEQUENCE</scope>
    <source>
        <strain evidence="9">CP</strain>
    </source>
</reference>
<evidence type="ECO:0000256" key="4">
    <source>
        <dbReference type="ARBA" id="ARBA00023242"/>
    </source>
</evidence>
<evidence type="ECO:0000256" key="5">
    <source>
        <dbReference type="PROSITE-ProRule" id="PRU00285"/>
    </source>
</evidence>
<feature type="compositionally biased region" description="Acidic residues" evidence="6">
    <location>
        <begin position="19"/>
        <end position="51"/>
    </location>
</feature>
<feature type="domain" description="SHSP" evidence="7">
    <location>
        <begin position="414"/>
        <end position="509"/>
    </location>
</feature>
<dbReference type="CDD" id="cd00298">
    <property type="entry name" value="ACD_sHsps_p23-like"/>
    <property type="match status" value="1"/>
</dbReference>
<dbReference type="InterPro" id="IPR001606">
    <property type="entry name" value="ARID_dom"/>
</dbReference>
<dbReference type="Proteomes" id="UP001180020">
    <property type="component" value="Unassembled WGS sequence"/>
</dbReference>
<dbReference type="PROSITE" id="PS01031">
    <property type="entry name" value="SHSP"/>
    <property type="match status" value="1"/>
</dbReference>
<dbReference type="SUPFAM" id="SSF49764">
    <property type="entry name" value="HSP20-like chaperones"/>
    <property type="match status" value="1"/>
</dbReference>
<keyword evidence="2" id="KW-0238">DNA-binding</keyword>
<dbReference type="CDD" id="cd16100">
    <property type="entry name" value="ARID"/>
    <property type="match status" value="1"/>
</dbReference>
<dbReference type="AlphaFoldDB" id="A0AAV9CIA1"/>
<sequence>MSETEDDNNNNNNRTNKNEEEEDEEEERIIAESEEENPVESDSSEATEDEAFPAAAQAEAAEHEAEEEEEEEQKNIDQMEEELPMKDSLITPDEPPPLQAEPAVPNVEDDAKEVSLDHIDSPSKAGNATDVADEKTDVKNENGGEVAETVVVAAMEIEGQEEKDIKEGPLREEKVETKVVEEPKEEKAEVLSNETVTGVNWMDGDDSGTEEEQAGFMKELERFHREKSLDFKPPKFYGEGLNCLKLWRAVTRLGGYERVTSCKLWRQVGESFKPPKTCTTVSWSFRCFYEKALLEYEKHKIRGGELQVPAAAALPEIVAVENHVGGNQTSGSGRARRDAAARAMQGWHSQRYLSNGEVADPIIKDKSSLALSKREKQLKNLGLKRKKPSGLERAVKAVRPKLNKPQSDTMVVDIGTRADWVKISVQRTKDCFEVYALVPGLLREEVHVQSDPAGRLVISGEPEHLDNPWGVTPFKKVISLPSRIDPHQTSAVVTLHGQLFVRAPFEQSV</sequence>
<dbReference type="GO" id="GO:0006357">
    <property type="term" value="P:regulation of transcription by RNA polymerase II"/>
    <property type="evidence" value="ECO:0007669"/>
    <property type="project" value="InterPro"/>
</dbReference>
<dbReference type="SMART" id="SM01014">
    <property type="entry name" value="ARID"/>
    <property type="match status" value="1"/>
</dbReference>
<feature type="domain" description="ARID" evidence="8">
    <location>
        <begin position="210"/>
        <end position="301"/>
    </location>
</feature>
<proteinExistence type="inferred from homology"/>
<evidence type="ECO:0000259" key="7">
    <source>
        <dbReference type="PROSITE" id="PS01031"/>
    </source>
</evidence>
<gene>
    <name evidence="9" type="primary">ARID3</name>
    <name evidence="9" type="ORF">QJS10_CPB19g00942</name>
</gene>
<organism evidence="9 10">
    <name type="scientific">Acorus calamus</name>
    <name type="common">Sweet flag</name>
    <dbReference type="NCBI Taxonomy" id="4465"/>
    <lineage>
        <taxon>Eukaryota</taxon>
        <taxon>Viridiplantae</taxon>
        <taxon>Streptophyta</taxon>
        <taxon>Embryophyta</taxon>
        <taxon>Tracheophyta</taxon>
        <taxon>Spermatophyta</taxon>
        <taxon>Magnoliopsida</taxon>
        <taxon>Liliopsida</taxon>
        <taxon>Acoraceae</taxon>
        <taxon>Acorus</taxon>
    </lineage>
</organism>
<accession>A0AAV9CIA1</accession>
<comment type="similarity">
    <text evidence="5">Belongs to the small heat shock protein (HSP20) family.</text>
</comment>
<comment type="caution">
    <text evidence="9">The sequence shown here is derived from an EMBL/GenBank/DDBJ whole genome shotgun (WGS) entry which is preliminary data.</text>
</comment>
<protein>
    <submittedName>
        <fullName evidence="9">AT-rich interactive domain-containing protein 3</fullName>
    </submittedName>
</protein>
<dbReference type="PROSITE" id="PS51011">
    <property type="entry name" value="ARID"/>
    <property type="match status" value="1"/>
</dbReference>